<evidence type="ECO:0000256" key="1">
    <source>
        <dbReference type="SAM" id="MobiDB-lite"/>
    </source>
</evidence>
<reference evidence="2 3" key="1">
    <citation type="submission" date="2020-04" db="EMBL/GenBank/DDBJ databases">
        <authorList>
            <person name="Wallbank WR R."/>
            <person name="Pardo Diaz C."/>
            <person name="Kozak K."/>
            <person name="Martin S."/>
            <person name="Jiggins C."/>
            <person name="Moest M."/>
            <person name="Warren A I."/>
            <person name="Byers J.R.P. K."/>
            <person name="Montejo-Kovacevich G."/>
            <person name="Yen C E."/>
        </authorList>
    </citation>
    <scope>NUCLEOTIDE SEQUENCE [LARGE SCALE GENOMIC DNA]</scope>
</reference>
<sequence>MAVRAAVECLGVRGEGKTARGYEWWSPALEALHRSNNKARKDWQRQKRRGIGNNRPGKTITRSVGATERRWRRRSSNSSGNLRISVTGTHGDLHIEQRAAEYARCRIQLTVWCSWGVVPWM</sequence>
<gene>
    <name evidence="2" type="ORF">APLA_LOCUS14129</name>
</gene>
<feature type="region of interest" description="Disordered" evidence="1">
    <location>
        <begin position="36"/>
        <end position="60"/>
    </location>
</feature>
<dbReference type="EMBL" id="CADEBD010000381">
    <property type="protein sequence ID" value="CAB3252817.1"/>
    <property type="molecule type" value="Genomic_DNA"/>
</dbReference>
<organism evidence="2 3">
    <name type="scientific">Arctia plantaginis</name>
    <name type="common">Wood tiger moth</name>
    <name type="synonym">Phalaena plantaginis</name>
    <dbReference type="NCBI Taxonomy" id="874455"/>
    <lineage>
        <taxon>Eukaryota</taxon>
        <taxon>Metazoa</taxon>
        <taxon>Ecdysozoa</taxon>
        <taxon>Arthropoda</taxon>
        <taxon>Hexapoda</taxon>
        <taxon>Insecta</taxon>
        <taxon>Pterygota</taxon>
        <taxon>Neoptera</taxon>
        <taxon>Endopterygota</taxon>
        <taxon>Lepidoptera</taxon>
        <taxon>Glossata</taxon>
        <taxon>Ditrysia</taxon>
        <taxon>Noctuoidea</taxon>
        <taxon>Erebidae</taxon>
        <taxon>Arctiinae</taxon>
        <taxon>Arctia</taxon>
    </lineage>
</organism>
<name>A0A8S1B4B1_ARCPL</name>
<dbReference type="Proteomes" id="UP000494256">
    <property type="component" value="Unassembled WGS sequence"/>
</dbReference>
<dbReference type="OrthoDB" id="1074at2759"/>
<comment type="caution">
    <text evidence="2">The sequence shown here is derived from an EMBL/GenBank/DDBJ whole genome shotgun (WGS) entry which is preliminary data.</text>
</comment>
<protein>
    <submittedName>
        <fullName evidence="2">Uncharacterized protein</fullName>
    </submittedName>
</protein>
<evidence type="ECO:0000313" key="2">
    <source>
        <dbReference type="EMBL" id="CAB3252817.1"/>
    </source>
</evidence>
<dbReference type="AlphaFoldDB" id="A0A8S1B4B1"/>
<proteinExistence type="predicted"/>
<evidence type="ECO:0000313" key="3">
    <source>
        <dbReference type="Proteomes" id="UP000494256"/>
    </source>
</evidence>
<accession>A0A8S1B4B1</accession>